<dbReference type="Proteomes" id="UP000663869">
    <property type="component" value="Unassembled WGS sequence"/>
</dbReference>
<dbReference type="Proteomes" id="UP000663873">
    <property type="component" value="Unassembled WGS sequence"/>
</dbReference>
<evidence type="ECO:0000313" key="2">
    <source>
        <dbReference type="EMBL" id="CAF3204142.1"/>
    </source>
</evidence>
<comment type="caution">
    <text evidence="5">The sequence shown here is derived from an EMBL/GenBank/DDBJ whole genome shotgun (WGS) entry which is preliminary data.</text>
</comment>
<evidence type="ECO:0000313" key="6">
    <source>
        <dbReference type="EMBL" id="CAF4327656.1"/>
    </source>
</evidence>
<reference evidence="5" key="1">
    <citation type="submission" date="2021-02" db="EMBL/GenBank/DDBJ databases">
        <authorList>
            <person name="Nowell W R."/>
        </authorList>
    </citation>
    <scope>NUCLEOTIDE SEQUENCE</scope>
</reference>
<dbReference type="EMBL" id="CAJOBP010037873">
    <property type="protein sequence ID" value="CAF4730579.1"/>
    <property type="molecule type" value="Genomic_DNA"/>
</dbReference>
<dbReference type="EMBL" id="CAJNYT010004139">
    <property type="protein sequence ID" value="CAF3636454.1"/>
    <property type="molecule type" value="Genomic_DNA"/>
</dbReference>
<dbReference type="EMBL" id="CAJNYU010001954">
    <property type="protein sequence ID" value="CAF3485922.1"/>
    <property type="molecule type" value="Genomic_DNA"/>
</dbReference>
<feature type="compositionally biased region" description="Polar residues" evidence="1">
    <location>
        <begin position="1"/>
        <end position="22"/>
    </location>
</feature>
<accession>A0A818Q7N3</accession>
<evidence type="ECO:0000313" key="11">
    <source>
        <dbReference type="Proteomes" id="UP000663873"/>
    </source>
</evidence>
<dbReference type="EMBL" id="CAJOBO010002394">
    <property type="protein sequence ID" value="CAF4448624.1"/>
    <property type="molecule type" value="Genomic_DNA"/>
</dbReference>
<dbReference type="Proteomes" id="UP000663862">
    <property type="component" value="Unassembled WGS sequence"/>
</dbReference>
<evidence type="ECO:0000313" key="10">
    <source>
        <dbReference type="Proteomes" id="UP000663872"/>
    </source>
</evidence>
<evidence type="ECO:0000313" key="4">
    <source>
        <dbReference type="EMBL" id="CAF3485922.1"/>
    </source>
</evidence>
<keyword evidence="11" id="KW-1185">Reference proteome</keyword>
<organism evidence="5 10">
    <name type="scientific">Rotaria socialis</name>
    <dbReference type="NCBI Taxonomy" id="392032"/>
    <lineage>
        <taxon>Eukaryota</taxon>
        <taxon>Metazoa</taxon>
        <taxon>Spiralia</taxon>
        <taxon>Gnathifera</taxon>
        <taxon>Rotifera</taxon>
        <taxon>Eurotatoria</taxon>
        <taxon>Bdelloidea</taxon>
        <taxon>Philodinida</taxon>
        <taxon>Philodinidae</taxon>
        <taxon>Rotaria</taxon>
    </lineage>
</organism>
<dbReference type="EMBL" id="CAJNXB010005736">
    <property type="protein sequence ID" value="CAF3444126.1"/>
    <property type="molecule type" value="Genomic_DNA"/>
</dbReference>
<feature type="region of interest" description="Disordered" evidence="1">
    <location>
        <begin position="1"/>
        <end position="38"/>
    </location>
</feature>
<dbReference type="Proteomes" id="UP000663848">
    <property type="component" value="Unassembled WGS sequence"/>
</dbReference>
<evidence type="ECO:0000313" key="8">
    <source>
        <dbReference type="EMBL" id="CAF4485493.1"/>
    </source>
</evidence>
<dbReference type="AlphaFoldDB" id="A0A818Q7N3"/>
<dbReference type="EMBL" id="CAJNYD010000062">
    <property type="protein sequence ID" value="CAF3204142.1"/>
    <property type="molecule type" value="Genomic_DNA"/>
</dbReference>
<sequence>MGNQTSQKRQAKNYKNAQSKQYANDAFRGRRNNAGNGGYYEETSYITEPYEEMDWGFTYVPTVRGGGGGKRPVIYVAAPMPAANQFGGFGGGFNSGFGGGMGGFGGGMGGYGGGMGGYGGGMGGFGGVYPGFR</sequence>
<dbReference type="EMBL" id="CAJOBR010000240">
    <property type="protein sequence ID" value="CAF4485493.1"/>
    <property type="molecule type" value="Genomic_DNA"/>
</dbReference>
<dbReference type="Proteomes" id="UP000663833">
    <property type="component" value="Unassembled WGS sequence"/>
</dbReference>
<name>A0A818Q7N3_9BILA</name>
<proteinExistence type="predicted"/>
<dbReference type="Proteomes" id="UP000663872">
    <property type="component" value="Unassembled WGS sequence"/>
</dbReference>
<evidence type="ECO:0000313" key="3">
    <source>
        <dbReference type="EMBL" id="CAF3444126.1"/>
    </source>
</evidence>
<protein>
    <submittedName>
        <fullName evidence="5">Uncharacterized protein</fullName>
    </submittedName>
</protein>
<dbReference type="Proteomes" id="UP000663825">
    <property type="component" value="Unassembled WGS sequence"/>
</dbReference>
<dbReference type="Proteomes" id="UP000663851">
    <property type="component" value="Unassembled WGS sequence"/>
</dbReference>
<evidence type="ECO:0000313" key="5">
    <source>
        <dbReference type="EMBL" id="CAF3636454.1"/>
    </source>
</evidence>
<evidence type="ECO:0000256" key="1">
    <source>
        <dbReference type="SAM" id="MobiDB-lite"/>
    </source>
</evidence>
<evidence type="ECO:0000313" key="7">
    <source>
        <dbReference type="EMBL" id="CAF4448624.1"/>
    </source>
</evidence>
<evidence type="ECO:0000313" key="9">
    <source>
        <dbReference type="EMBL" id="CAF4730579.1"/>
    </source>
</evidence>
<dbReference type="EMBL" id="CAJOBQ010000322">
    <property type="protein sequence ID" value="CAF4327656.1"/>
    <property type="molecule type" value="Genomic_DNA"/>
</dbReference>
<dbReference type="OrthoDB" id="10065339at2759"/>
<gene>
    <name evidence="4" type="ORF">FME351_LOCUS15821</name>
    <name evidence="5" type="ORF">GRG538_LOCUS24436</name>
    <name evidence="7" type="ORF">HFQ381_LOCUS23699</name>
    <name evidence="2" type="ORF">LUA448_LOCUS2404</name>
    <name evidence="8" type="ORF">QYT958_LOCUS3411</name>
    <name evidence="3" type="ORF">TIS948_LOCUS31435</name>
    <name evidence="6" type="ORF">TSG867_LOCUS7992</name>
    <name evidence="9" type="ORF">UJA718_LOCUS37753</name>
</gene>